<dbReference type="WBParaSite" id="HPLM_0001802401-mRNA-1">
    <property type="protein sequence ID" value="HPLM_0001802401-mRNA-1"/>
    <property type="gene ID" value="HPLM_0001802401"/>
</dbReference>
<protein>
    <submittedName>
        <fullName evidence="4">Transposase</fullName>
    </submittedName>
</protein>
<gene>
    <name evidence="2" type="ORF">HPLM_LOCUS18016</name>
</gene>
<organism evidence="4">
    <name type="scientific">Haemonchus placei</name>
    <name type="common">Barber's pole worm</name>
    <dbReference type="NCBI Taxonomy" id="6290"/>
    <lineage>
        <taxon>Eukaryota</taxon>
        <taxon>Metazoa</taxon>
        <taxon>Ecdysozoa</taxon>
        <taxon>Nematoda</taxon>
        <taxon>Chromadorea</taxon>
        <taxon>Rhabditida</taxon>
        <taxon>Rhabditina</taxon>
        <taxon>Rhabditomorpha</taxon>
        <taxon>Strongyloidea</taxon>
        <taxon>Trichostrongylidae</taxon>
        <taxon>Haemonchus</taxon>
    </lineage>
</organism>
<dbReference type="AlphaFoldDB" id="A0A0N4X145"/>
<name>A0A0N4X145_HAEPC</name>
<evidence type="ECO:0000313" key="3">
    <source>
        <dbReference type="Proteomes" id="UP000268014"/>
    </source>
</evidence>
<evidence type="ECO:0000313" key="4">
    <source>
        <dbReference type="WBParaSite" id="HPLM_0001802401-mRNA-1"/>
    </source>
</evidence>
<evidence type="ECO:0000256" key="1">
    <source>
        <dbReference type="SAM" id="MobiDB-lite"/>
    </source>
</evidence>
<dbReference type="EMBL" id="UZAF01020284">
    <property type="protein sequence ID" value="VDO68349.1"/>
    <property type="molecule type" value="Genomic_DNA"/>
</dbReference>
<keyword evidence="3" id="KW-1185">Reference proteome</keyword>
<reference evidence="2 3" key="2">
    <citation type="submission" date="2018-11" db="EMBL/GenBank/DDBJ databases">
        <authorList>
            <consortium name="Pathogen Informatics"/>
        </authorList>
    </citation>
    <scope>NUCLEOTIDE SEQUENCE [LARGE SCALE GENOMIC DNA]</scope>
    <source>
        <strain evidence="2 3">MHpl1</strain>
    </source>
</reference>
<sequence>MVEQLAATDGVVDSDVDFELGPLSWVDGSDPRGYVVFAFHAATSRLDPYCTRAKAMSQRGGGGRQGWPGRPPSRTRSPGILGTSATAPYAKCTPPHLIHSYD</sequence>
<dbReference type="Proteomes" id="UP000268014">
    <property type="component" value="Unassembled WGS sequence"/>
</dbReference>
<feature type="region of interest" description="Disordered" evidence="1">
    <location>
        <begin position="55"/>
        <end position="88"/>
    </location>
</feature>
<reference evidence="4" key="1">
    <citation type="submission" date="2017-02" db="UniProtKB">
        <authorList>
            <consortium name="WormBaseParasite"/>
        </authorList>
    </citation>
    <scope>IDENTIFICATION</scope>
</reference>
<accession>A0A0N4X145</accession>
<proteinExistence type="predicted"/>
<evidence type="ECO:0000313" key="2">
    <source>
        <dbReference type="EMBL" id="VDO68349.1"/>
    </source>
</evidence>